<feature type="binding site" evidence="4">
    <location>
        <position position="210"/>
    </location>
    <ligand>
        <name>Zn(2+)</name>
        <dbReference type="ChEBI" id="CHEBI:29105"/>
    </ligand>
</feature>
<dbReference type="InterPro" id="IPR006680">
    <property type="entry name" value="Amidohydro-rel"/>
</dbReference>
<comment type="catalytic activity">
    <reaction evidence="4">
        <text>S-adenosyl-L-homocysteine + H2O + H(+) = S-inosyl-L-homocysteine + NH4(+)</text>
        <dbReference type="Rhea" id="RHEA:20716"/>
        <dbReference type="ChEBI" id="CHEBI:15377"/>
        <dbReference type="ChEBI" id="CHEBI:15378"/>
        <dbReference type="ChEBI" id="CHEBI:28938"/>
        <dbReference type="ChEBI" id="CHEBI:57856"/>
        <dbReference type="ChEBI" id="CHEBI:57985"/>
        <dbReference type="EC" id="3.5.4.28"/>
    </reaction>
</comment>
<feature type="domain" description="Amidohydrolase-related" evidence="5">
    <location>
        <begin position="56"/>
        <end position="401"/>
    </location>
</feature>
<feature type="binding site" evidence="4">
    <location>
        <position position="145"/>
    </location>
    <ligand>
        <name>substrate</name>
    </ligand>
</feature>
<evidence type="ECO:0000259" key="5">
    <source>
        <dbReference type="Pfam" id="PF01979"/>
    </source>
</evidence>
<dbReference type="HAMAP" id="MF_01281">
    <property type="entry name" value="MTA_SAH_deamin"/>
    <property type="match status" value="1"/>
</dbReference>
<evidence type="ECO:0000256" key="1">
    <source>
        <dbReference type="ARBA" id="ARBA00022723"/>
    </source>
</evidence>
<sequence length="435" mass="47707">MKWLIEDVAYLDGVHNTFVERGYMVVKDAIIEDLGAGDSPSYDESYKRISGKNRLLLPGFINTHGHAAMSLLRGYADDLPLHEWLNDVIWPAEELLTADDIEIGTQLAMLEMIETGTTTFTDMYASMDRVAEAVIASGMRAVLGRGIIGLDDPSLDKLKETEAFIRTYEGAGDGRIKTTIAPHAPYTCPPDYLTHVINLAEKVSVPLQIHIAETSKEVADSLSMYNATPVESLYTSGLFQFKVIGAHCVHLTDHDMDLLAQHDVHVAHNPGSNLKLGSGIAPLTKLLQRGIVVGLGTDGAASNNKLDLYEELRLVALLHKGVEQDATAIDAFTALRLATSEGAKALFLESGLGTLTKGAPADFQMIDSSGPRYYPRHNLLSHVVYSSHAGDVTDVFVAGKPLMRNREFLTIDQEKVCYEVGRIVQKFPRYQRVNV</sequence>
<keyword evidence="1 4" id="KW-0479">Metal-binding</keyword>
<dbReference type="Pfam" id="PF01979">
    <property type="entry name" value="Amidohydro_1"/>
    <property type="match status" value="1"/>
</dbReference>
<comment type="catalytic activity">
    <reaction evidence="4">
        <text>S-methyl-5'-thioadenosine + H2O + H(+) = S-methyl-5'-thioinosine + NH4(+)</text>
        <dbReference type="Rhea" id="RHEA:25025"/>
        <dbReference type="ChEBI" id="CHEBI:15377"/>
        <dbReference type="ChEBI" id="CHEBI:15378"/>
        <dbReference type="ChEBI" id="CHEBI:17509"/>
        <dbReference type="ChEBI" id="CHEBI:28938"/>
        <dbReference type="ChEBI" id="CHEBI:48595"/>
        <dbReference type="EC" id="3.5.4.31"/>
    </reaction>
</comment>
<reference evidence="6" key="1">
    <citation type="submission" date="2022-03" db="EMBL/GenBank/DDBJ databases">
        <title>Draft Genome Sequence of Firmicute Strain S0AB, a Heterotrophic Iron/Sulfur-Oxidizing Extreme Acidophile.</title>
        <authorList>
            <person name="Vergara E."/>
            <person name="Pakostova E."/>
            <person name="Johnson D.B."/>
            <person name="Holmes D.S."/>
        </authorList>
    </citation>
    <scope>NUCLEOTIDE SEQUENCE</scope>
    <source>
        <strain evidence="6">S0AB</strain>
    </source>
</reference>
<dbReference type="PANTHER" id="PTHR43794:SF11">
    <property type="entry name" value="AMIDOHYDROLASE-RELATED DOMAIN-CONTAINING PROTEIN"/>
    <property type="match status" value="1"/>
</dbReference>
<dbReference type="PANTHER" id="PTHR43794">
    <property type="entry name" value="AMINOHYDROLASE SSNA-RELATED"/>
    <property type="match status" value="1"/>
</dbReference>
<dbReference type="GO" id="GO:0090614">
    <property type="term" value="F:5'-methylthioadenosine deaminase activity"/>
    <property type="evidence" value="ECO:0007669"/>
    <property type="project" value="UniProtKB-UniRule"/>
</dbReference>
<protein>
    <recommendedName>
        <fullName evidence="4">5-methylthioadenosine/S-adenosylhomocysteine deaminase</fullName>
        <shortName evidence="4">MTA/SAH deaminase</shortName>
        <ecNumber evidence="4">3.5.4.28</ecNumber>
        <ecNumber evidence="4">3.5.4.31</ecNumber>
    </recommendedName>
</protein>
<dbReference type="SUPFAM" id="SSF51338">
    <property type="entry name" value="Composite domain of metallo-dependent hydrolases"/>
    <property type="match status" value="1"/>
</dbReference>
<organism evidence="6 7">
    <name type="scientific">Sulfoacidibacillus ferrooxidans</name>
    <dbReference type="NCBI Taxonomy" id="2005001"/>
    <lineage>
        <taxon>Bacteria</taxon>
        <taxon>Bacillati</taxon>
        <taxon>Bacillota</taxon>
        <taxon>Bacilli</taxon>
        <taxon>Bacillales</taxon>
        <taxon>Alicyclobacillaceae</taxon>
        <taxon>Sulfoacidibacillus</taxon>
    </lineage>
</organism>
<dbReference type="InterPro" id="IPR032466">
    <property type="entry name" value="Metal_Hydrolase"/>
</dbReference>
<evidence type="ECO:0000256" key="3">
    <source>
        <dbReference type="ARBA" id="ARBA00022833"/>
    </source>
</evidence>
<comment type="function">
    <text evidence="4">Catalyzes the deamination of 5-methylthioadenosine and S-adenosyl-L-homocysteine into 5-methylthioinosine and S-inosyl-L-homocysteine, respectively. Is also able to deaminate adenosine.</text>
</comment>
<gene>
    <name evidence="6" type="primary">mtaD_2</name>
    <name evidence="4" type="synonym">mtaD</name>
    <name evidence="6" type="ORF">MM817_02563</name>
</gene>
<name>A0A9X2ACK8_9BACL</name>
<dbReference type="Gene3D" id="2.30.40.10">
    <property type="entry name" value="Urease, subunit C, domain 1"/>
    <property type="match status" value="1"/>
</dbReference>
<dbReference type="InterPro" id="IPR050287">
    <property type="entry name" value="MTA/SAH_deaminase"/>
</dbReference>
<accession>A0A9X2ACK8</accession>
<feature type="binding site" evidence="4">
    <location>
        <position position="183"/>
    </location>
    <ligand>
        <name>substrate</name>
    </ligand>
</feature>
<evidence type="ECO:0000256" key="4">
    <source>
        <dbReference type="HAMAP-Rule" id="MF_01281"/>
    </source>
</evidence>
<dbReference type="RefSeq" id="WP_241715776.1">
    <property type="nucleotide sequence ID" value="NZ_JALBUF010000011.1"/>
</dbReference>
<dbReference type="GO" id="GO:0050270">
    <property type="term" value="F:S-adenosylhomocysteine deaminase activity"/>
    <property type="evidence" value="ECO:0007669"/>
    <property type="project" value="UniProtKB-UniRule"/>
</dbReference>
<feature type="binding site" evidence="4">
    <location>
        <position position="213"/>
    </location>
    <ligand>
        <name>substrate</name>
    </ligand>
</feature>
<keyword evidence="3 4" id="KW-0862">Zinc</keyword>
<dbReference type="EC" id="3.5.4.31" evidence="4"/>
<feature type="binding site" evidence="4">
    <location>
        <position position="298"/>
    </location>
    <ligand>
        <name>Zn(2+)</name>
        <dbReference type="ChEBI" id="CHEBI:29105"/>
    </ligand>
</feature>
<comment type="caution">
    <text evidence="6">The sequence shown here is derived from an EMBL/GenBank/DDBJ whole genome shotgun (WGS) entry which is preliminary data.</text>
</comment>
<feature type="binding site" evidence="4">
    <location>
        <position position="66"/>
    </location>
    <ligand>
        <name>Zn(2+)</name>
        <dbReference type="ChEBI" id="CHEBI:29105"/>
    </ligand>
</feature>
<dbReference type="InterPro" id="IPR011059">
    <property type="entry name" value="Metal-dep_hydrolase_composite"/>
</dbReference>
<feature type="binding site" evidence="4">
    <location>
        <position position="64"/>
    </location>
    <ligand>
        <name>Zn(2+)</name>
        <dbReference type="ChEBI" id="CHEBI:29105"/>
    </ligand>
</feature>
<evidence type="ECO:0000256" key="2">
    <source>
        <dbReference type="ARBA" id="ARBA00022801"/>
    </source>
</evidence>
<dbReference type="Gene3D" id="3.20.20.140">
    <property type="entry name" value="Metal-dependent hydrolases"/>
    <property type="match status" value="1"/>
</dbReference>
<keyword evidence="7" id="KW-1185">Reference proteome</keyword>
<dbReference type="EMBL" id="JALBUF010000011">
    <property type="protein sequence ID" value="MCI0184268.1"/>
    <property type="molecule type" value="Genomic_DNA"/>
</dbReference>
<comment type="caution">
    <text evidence="4">Lacks conserved residue(s) required for the propagation of feature annotation.</text>
</comment>
<proteinExistence type="inferred from homology"/>
<evidence type="ECO:0000313" key="7">
    <source>
        <dbReference type="Proteomes" id="UP001139263"/>
    </source>
</evidence>
<keyword evidence="2 4" id="KW-0378">Hydrolase</keyword>
<feature type="binding site" evidence="4">
    <location>
        <position position="298"/>
    </location>
    <ligand>
        <name>substrate</name>
    </ligand>
</feature>
<dbReference type="InterPro" id="IPR023512">
    <property type="entry name" value="Deaminase_MtaD/DadD"/>
</dbReference>
<feature type="binding site" evidence="4">
    <location>
        <position position="93"/>
    </location>
    <ligand>
        <name>substrate</name>
    </ligand>
</feature>
<dbReference type="FunFam" id="3.20.20.140:FF:000014">
    <property type="entry name" value="5-methylthioadenosine/S-adenosylhomocysteine deaminase"/>
    <property type="match status" value="1"/>
</dbReference>
<comment type="similarity">
    <text evidence="4">Belongs to the metallo-dependent hydrolases superfamily. MTA/SAH deaminase family.</text>
</comment>
<dbReference type="AlphaFoldDB" id="A0A9X2ACK8"/>
<dbReference type="SUPFAM" id="SSF51556">
    <property type="entry name" value="Metallo-dependent hydrolases"/>
    <property type="match status" value="1"/>
</dbReference>
<dbReference type="Proteomes" id="UP001139263">
    <property type="component" value="Unassembled WGS sequence"/>
</dbReference>
<evidence type="ECO:0000313" key="6">
    <source>
        <dbReference type="EMBL" id="MCI0184268.1"/>
    </source>
</evidence>
<comment type="cofactor">
    <cofactor evidence="4">
        <name>Zn(2+)</name>
        <dbReference type="ChEBI" id="CHEBI:29105"/>
    </cofactor>
    <text evidence="4">Binds 1 zinc ion per subunit.</text>
</comment>
<dbReference type="GO" id="GO:0046872">
    <property type="term" value="F:metal ion binding"/>
    <property type="evidence" value="ECO:0007669"/>
    <property type="project" value="UniProtKB-KW"/>
</dbReference>
<dbReference type="EC" id="3.5.4.28" evidence="4"/>
<dbReference type="CDD" id="cd01298">
    <property type="entry name" value="ATZ_TRZ_like"/>
    <property type="match status" value="1"/>
</dbReference>